<gene>
    <name evidence="3" type="ORF">METZ01_LOCUS91836</name>
</gene>
<dbReference type="InterPro" id="IPR016055">
    <property type="entry name" value="A-D-PHexomutase_a/b/a-I/II/III"/>
</dbReference>
<dbReference type="Pfam" id="PF02878">
    <property type="entry name" value="PGM_PMM_I"/>
    <property type="match status" value="1"/>
</dbReference>
<feature type="non-terminal residue" evidence="3">
    <location>
        <position position="72"/>
    </location>
</feature>
<evidence type="ECO:0000313" key="3">
    <source>
        <dbReference type="EMBL" id="SVA38982.1"/>
    </source>
</evidence>
<proteinExistence type="inferred from homology"/>
<comment type="similarity">
    <text evidence="1">Belongs to the phosphohexose mutase family.</text>
</comment>
<dbReference type="SUPFAM" id="SSF53738">
    <property type="entry name" value="Phosphoglucomutase, first 3 domains"/>
    <property type="match status" value="1"/>
</dbReference>
<dbReference type="GO" id="GO:0016868">
    <property type="term" value="F:intramolecular phosphotransferase activity"/>
    <property type="evidence" value="ECO:0007669"/>
    <property type="project" value="InterPro"/>
</dbReference>
<organism evidence="3">
    <name type="scientific">marine metagenome</name>
    <dbReference type="NCBI Taxonomy" id="408172"/>
    <lineage>
        <taxon>unclassified sequences</taxon>
        <taxon>metagenomes</taxon>
        <taxon>ecological metagenomes</taxon>
    </lineage>
</organism>
<protein>
    <recommendedName>
        <fullName evidence="2">Alpha-D-phosphohexomutase alpha/beta/alpha domain-containing protein</fullName>
    </recommendedName>
</protein>
<dbReference type="GO" id="GO:0005975">
    <property type="term" value="P:carbohydrate metabolic process"/>
    <property type="evidence" value="ECO:0007669"/>
    <property type="project" value="InterPro"/>
</dbReference>
<sequence>MIIRSISGVRGLTPSHLNVDMVRVYARALHTYLEEGLVFLGRDSRPSGEELLEVFTDELVRLGRDIIVCGVV</sequence>
<dbReference type="Gene3D" id="3.40.120.10">
    <property type="entry name" value="Alpha-D-Glucose-1,6-Bisphosphate, subunit A, domain 3"/>
    <property type="match status" value="1"/>
</dbReference>
<dbReference type="InterPro" id="IPR005844">
    <property type="entry name" value="A-D-PHexomutase_a/b/a-I"/>
</dbReference>
<accession>A0A381VFA1</accession>
<dbReference type="EMBL" id="UINC01008669">
    <property type="protein sequence ID" value="SVA38982.1"/>
    <property type="molecule type" value="Genomic_DNA"/>
</dbReference>
<feature type="domain" description="Alpha-D-phosphohexomutase alpha/beta/alpha" evidence="2">
    <location>
        <begin position="7"/>
        <end position="71"/>
    </location>
</feature>
<reference evidence="3" key="1">
    <citation type="submission" date="2018-05" db="EMBL/GenBank/DDBJ databases">
        <authorList>
            <person name="Lanie J.A."/>
            <person name="Ng W.-L."/>
            <person name="Kazmierczak K.M."/>
            <person name="Andrzejewski T.M."/>
            <person name="Davidsen T.M."/>
            <person name="Wayne K.J."/>
            <person name="Tettelin H."/>
            <person name="Glass J.I."/>
            <person name="Rusch D."/>
            <person name="Podicherti R."/>
            <person name="Tsui H.-C.T."/>
            <person name="Winkler M.E."/>
        </authorList>
    </citation>
    <scope>NUCLEOTIDE SEQUENCE</scope>
</reference>
<dbReference type="AlphaFoldDB" id="A0A381VFA1"/>
<name>A0A381VFA1_9ZZZZ</name>
<evidence type="ECO:0000259" key="2">
    <source>
        <dbReference type="Pfam" id="PF02878"/>
    </source>
</evidence>
<evidence type="ECO:0000256" key="1">
    <source>
        <dbReference type="ARBA" id="ARBA00010231"/>
    </source>
</evidence>